<gene>
    <name evidence="2" type="ORF">GCM10023196_019400</name>
</gene>
<dbReference type="PANTHER" id="PTHR43433">
    <property type="entry name" value="HYDROLASE, ALPHA/BETA FOLD FAMILY PROTEIN"/>
    <property type="match status" value="1"/>
</dbReference>
<comment type="caution">
    <text evidence="2">The sequence shown here is derived from an EMBL/GenBank/DDBJ whole genome shotgun (WGS) entry which is preliminary data.</text>
</comment>
<accession>A0ABP8U757</accession>
<organism evidence="2 3">
    <name type="scientific">Actinoallomurus vinaceus</name>
    <dbReference type="NCBI Taxonomy" id="1080074"/>
    <lineage>
        <taxon>Bacteria</taxon>
        <taxon>Bacillati</taxon>
        <taxon>Actinomycetota</taxon>
        <taxon>Actinomycetes</taxon>
        <taxon>Streptosporangiales</taxon>
        <taxon>Thermomonosporaceae</taxon>
        <taxon>Actinoallomurus</taxon>
    </lineage>
</organism>
<dbReference type="RefSeq" id="WP_345430319.1">
    <property type="nucleotide sequence ID" value="NZ_BAABHK010000002.1"/>
</dbReference>
<proteinExistence type="predicted"/>
<dbReference type="InterPro" id="IPR050471">
    <property type="entry name" value="AB_hydrolase"/>
</dbReference>
<keyword evidence="2" id="KW-0378">Hydrolase</keyword>
<protein>
    <submittedName>
        <fullName evidence="2">Alpha/beta fold hydrolase</fullName>
    </submittedName>
</protein>
<dbReference type="SUPFAM" id="SSF53474">
    <property type="entry name" value="alpha/beta-Hydrolases"/>
    <property type="match status" value="1"/>
</dbReference>
<name>A0ABP8U757_9ACTN</name>
<evidence type="ECO:0000259" key="1">
    <source>
        <dbReference type="Pfam" id="PF12697"/>
    </source>
</evidence>
<reference evidence="3" key="1">
    <citation type="journal article" date="2019" name="Int. J. Syst. Evol. Microbiol.">
        <title>The Global Catalogue of Microorganisms (GCM) 10K type strain sequencing project: providing services to taxonomists for standard genome sequencing and annotation.</title>
        <authorList>
            <consortium name="The Broad Institute Genomics Platform"/>
            <consortium name="The Broad Institute Genome Sequencing Center for Infectious Disease"/>
            <person name="Wu L."/>
            <person name="Ma J."/>
        </authorList>
    </citation>
    <scope>NUCLEOTIDE SEQUENCE [LARGE SCALE GENOMIC DNA]</scope>
    <source>
        <strain evidence="3">JCM 17939</strain>
    </source>
</reference>
<dbReference type="Pfam" id="PF12697">
    <property type="entry name" value="Abhydrolase_6"/>
    <property type="match status" value="1"/>
</dbReference>
<dbReference type="InterPro" id="IPR029058">
    <property type="entry name" value="AB_hydrolase_fold"/>
</dbReference>
<dbReference type="EMBL" id="BAABHK010000002">
    <property type="protein sequence ID" value="GAA4623392.1"/>
    <property type="molecule type" value="Genomic_DNA"/>
</dbReference>
<evidence type="ECO:0000313" key="2">
    <source>
        <dbReference type="EMBL" id="GAA4623392.1"/>
    </source>
</evidence>
<dbReference type="Proteomes" id="UP001501442">
    <property type="component" value="Unassembled WGS sequence"/>
</dbReference>
<dbReference type="InterPro" id="IPR000073">
    <property type="entry name" value="AB_hydrolase_1"/>
</dbReference>
<keyword evidence="3" id="KW-1185">Reference proteome</keyword>
<dbReference type="GO" id="GO:0016787">
    <property type="term" value="F:hydrolase activity"/>
    <property type="evidence" value="ECO:0007669"/>
    <property type="project" value="UniProtKB-KW"/>
</dbReference>
<dbReference type="Gene3D" id="3.40.50.1820">
    <property type="entry name" value="alpha/beta hydrolase"/>
    <property type="match status" value="1"/>
</dbReference>
<dbReference type="PANTHER" id="PTHR43433:SF5">
    <property type="entry name" value="AB HYDROLASE-1 DOMAIN-CONTAINING PROTEIN"/>
    <property type="match status" value="1"/>
</dbReference>
<sequence>MIHHRTTGHGPDLVLIHGVGLDRSMWDRCLPELARHHRVTVVELRGHGRSPRAEPGITVADLASDVAEVAAGASHVVGFSLGALVAQELALAAPARVRSLTLVASVADRGPEEAAAVRARLDRAAADFEGAARAAVERWFSDEWAAREPRRRREVLATLLANDRTSYLACYEVFATADRDLWPRLGEISALTLAVTGSDDPGSTPAMARRIASAIPRARSLIIPGARHLLPLERPAELCHAIRTHVRSASADIRHDPSAASASHRR</sequence>
<evidence type="ECO:0000313" key="3">
    <source>
        <dbReference type="Proteomes" id="UP001501442"/>
    </source>
</evidence>
<feature type="domain" description="AB hydrolase-1" evidence="1">
    <location>
        <begin position="13"/>
        <end position="239"/>
    </location>
</feature>